<evidence type="ECO:0000313" key="4">
    <source>
        <dbReference type="Proteomes" id="UP000187012"/>
    </source>
</evidence>
<dbReference type="RefSeq" id="WP_174642029.1">
    <property type="nucleotide sequence ID" value="NZ_CYGX02000058.1"/>
</dbReference>
<evidence type="ECO:0000259" key="2">
    <source>
        <dbReference type="Pfam" id="PF20075"/>
    </source>
</evidence>
<proteinExistence type="predicted"/>
<protein>
    <recommendedName>
        <fullName evidence="2">DUF6471 domain-containing protein</fullName>
    </recommendedName>
</protein>
<name>A0A1N7SE70_9BURK</name>
<dbReference type="EMBL" id="CYGX02000058">
    <property type="protein sequence ID" value="SIT45686.1"/>
    <property type="molecule type" value="Genomic_DNA"/>
</dbReference>
<sequence length="99" mass="10883">MNWHEQAKQVLRAELVRRGVSVPELAQRLSLLGLEEAPDSLAVKISRGRFQLSFFLQCMSAIGADSVMIGVPRDDHQGEERENTNAPALKAKGNRPASS</sequence>
<gene>
    <name evidence="3" type="ORF">BN2475_580049</name>
</gene>
<dbReference type="InterPro" id="IPR045526">
    <property type="entry name" value="DUF6471"/>
</dbReference>
<evidence type="ECO:0000256" key="1">
    <source>
        <dbReference type="SAM" id="MobiDB-lite"/>
    </source>
</evidence>
<dbReference type="STRING" id="1247936.BN2475_580049"/>
<dbReference type="AlphaFoldDB" id="A0A1N7SE70"/>
<feature type="domain" description="DUF6471" evidence="2">
    <location>
        <begin position="3"/>
        <end position="67"/>
    </location>
</feature>
<reference evidence="3 4" key="1">
    <citation type="submission" date="2016-12" db="EMBL/GenBank/DDBJ databases">
        <authorList>
            <person name="Song W.-J."/>
            <person name="Kurnit D.M."/>
        </authorList>
    </citation>
    <scope>NUCLEOTIDE SEQUENCE [LARGE SCALE GENOMIC DNA]</scope>
    <source>
        <strain evidence="3 4">STM7296</strain>
    </source>
</reference>
<feature type="region of interest" description="Disordered" evidence="1">
    <location>
        <begin position="72"/>
        <end position="99"/>
    </location>
</feature>
<accession>A0A1N7SE70</accession>
<evidence type="ECO:0000313" key="3">
    <source>
        <dbReference type="EMBL" id="SIT45686.1"/>
    </source>
</evidence>
<dbReference type="Pfam" id="PF20075">
    <property type="entry name" value="DUF6471"/>
    <property type="match status" value="1"/>
</dbReference>
<keyword evidence="4" id="KW-1185">Reference proteome</keyword>
<organism evidence="3 4">
    <name type="scientific">Paraburkholderia ribeironis</name>
    <dbReference type="NCBI Taxonomy" id="1247936"/>
    <lineage>
        <taxon>Bacteria</taxon>
        <taxon>Pseudomonadati</taxon>
        <taxon>Pseudomonadota</taxon>
        <taxon>Betaproteobacteria</taxon>
        <taxon>Burkholderiales</taxon>
        <taxon>Burkholderiaceae</taxon>
        <taxon>Paraburkholderia</taxon>
    </lineage>
</organism>
<dbReference type="Proteomes" id="UP000187012">
    <property type="component" value="Unassembled WGS sequence"/>
</dbReference>
<feature type="compositionally biased region" description="Basic and acidic residues" evidence="1">
    <location>
        <begin position="72"/>
        <end position="83"/>
    </location>
</feature>